<dbReference type="GO" id="GO:0006355">
    <property type="term" value="P:regulation of DNA-templated transcription"/>
    <property type="evidence" value="ECO:0007669"/>
    <property type="project" value="InterPro"/>
</dbReference>
<dbReference type="AlphaFoldDB" id="A0A0R1U2Z8"/>
<evidence type="ECO:0000313" key="4">
    <source>
        <dbReference type="Proteomes" id="UP000051922"/>
    </source>
</evidence>
<protein>
    <submittedName>
        <fullName evidence="3">Beta-glucoside operon antiterminator</fullName>
    </submittedName>
</protein>
<comment type="caution">
    <text evidence="3">The sequence shown here is derived from an EMBL/GenBank/DDBJ whole genome shotgun (WGS) entry which is preliminary data.</text>
</comment>
<dbReference type="PANTHER" id="PTHR30185:SF15">
    <property type="entry name" value="CRYPTIC BETA-GLUCOSIDE BGL OPERON ANTITERMINATOR"/>
    <property type="match status" value="1"/>
</dbReference>
<dbReference type="InterPro" id="IPR036634">
    <property type="entry name" value="PRD_sf"/>
</dbReference>
<dbReference type="Gene3D" id="1.10.1790.10">
    <property type="entry name" value="PRD domain"/>
    <property type="match status" value="1"/>
</dbReference>
<dbReference type="OrthoDB" id="9813552at2"/>
<gene>
    <name evidence="3" type="ORF">FC50_GL002157</name>
</gene>
<accession>A0A0R1U2Z8</accession>
<dbReference type="RefSeq" id="WP_054650878.1">
    <property type="nucleotide sequence ID" value="NZ_AZFJ01000016.1"/>
</dbReference>
<dbReference type="PANTHER" id="PTHR30185">
    <property type="entry name" value="CRYPTIC BETA-GLUCOSIDE BGL OPERON ANTITERMINATOR"/>
    <property type="match status" value="1"/>
</dbReference>
<organism evidence="3 4">
    <name type="scientific">Lacticaseibacillus pantheris DSM 15945 = JCM 12539 = NBRC 106106</name>
    <dbReference type="NCBI Taxonomy" id="1423783"/>
    <lineage>
        <taxon>Bacteria</taxon>
        <taxon>Bacillati</taxon>
        <taxon>Bacillota</taxon>
        <taxon>Bacilli</taxon>
        <taxon>Lactobacillales</taxon>
        <taxon>Lactobacillaceae</taxon>
        <taxon>Lacticaseibacillus</taxon>
    </lineage>
</organism>
<evidence type="ECO:0000259" key="2">
    <source>
        <dbReference type="PROSITE" id="PS51372"/>
    </source>
</evidence>
<name>A0A0R1U2Z8_9LACO</name>
<evidence type="ECO:0000256" key="1">
    <source>
        <dbReference type="ARBA" id="ARBA00022737"/>
    </source>
</evidence>
<dbReference type="PATRIC" id="fig|1423783.4.peg.2209"/>
<keyword evidence="4" id="KW-1185">Reference proteome</keyword>
<dbReference type="InterPro" id="IPR011608">
    <property type="entry name" value="PRD"/>
</dbReference>
<reference evidence="3 4" key="1">
    <citation type="journal article" date="2015" name="Genome Announc.">
        <title>Expanding the biotechnology potential of lactobacilli through comparative genomics of 213 strains and associated genera.</title>
        <authorList>
            <person name="Sun Z."/>
            <person name="Harris H.M."/>
            <person name="McCann A."/>
            <person name="Guo C."/>
            <person name="Argimon S."/>
            <person name="Zhang W."/>
            <person name="Yang X."/>
            <person name="Jeffery I.B."/>
            <person name="Cooney J.C."/>
            <person name="Kagawa T.F."/>
            <person name="Liu W."/>
            <person name="Song Y."/>
            <person name="Salvetti E."/>
            <person name="Wrobel A."/>
            <person name="Rasinkangas P."/>
            <person name="Parkhill J."/>
            <person name="Rea M.C."/>
            <person name="O'Sullivan O."/>
            <person name="Ritari J."/>
            <person name="Douillard F.P."/>
            <person name="Paul Ross R."/>
            <person name="Yang R."/>
            <person name="Briner A.E."/>
            <person name="Felis G.E."/>
            <person name="de Vos W.M."/>
            <person name="Barrangou R."/>
            <person name="Klaenhammer T.R."/>
            <person name="Caufield P.W."/>
            <person name="Cui Y."/>
            <person name="Zhang H."/>
            <person name="O'Toole P.W."/>
        </authorList>
    </citation>
    <scope>NUCLEOTIDE SEQUENCE [LARGE SCALE GENOMIC DNA]</scope>
    <source>
        <strain evidence="3 4">DSM 15945</strain>
    </source>
</reference>
<keyword evidence="1" id="KW-0677">Repeat</keyword>
<dbReference type="InterPro" id="IPR050661">
    <property type="entry name" value="BglG_antiterminators"/>
</dbReference>
<feature type="domain" description="PRD" evidence="2">
    <location>
        <begin position="173"/>
        <end position="284"/>
    </location>
</feature>
<dbReference type="STRING" id="1423783.FC50_GL002157"/>
<proteinExistence type="predicted"/>
<evidence type="ECO:0000313" key="3">
    <source>
        <dbReference type="EMBL" id="KRL87708.1"/>
    </source>
</evidence>
<dbReference type="Proteomes" id="UP000051922">
    <property type="component" value="Unassembled WGS sequence"/>
</dbReference>
<dbReference type="PROSITE" id="PS51372">
    <property type="entry name" value="PRD_2"/>
    <property type="match status" value="1"/>
</dbReference>
<sequence>MIIIQQVLNDNAAMVTMTDHRQAIVYGQSLKRQHQRGDRLWARQIERIDYLDLHTSKTTLHRVLQELPLPVVTTTYEVLAMASSTLHMCFADYQYATVAAYILDVSDQVSGGTFQAPHSYLPVDRYPLEFAVAQRAFAIIRENLGVSWPRAAVRTLAQQMVPRPSDRSRATLLDDRQVRTLNQSIVSTLRDQGMMRTPVTANAYDRLLVHIQYLADRQRQRAALVYGEVVDMMRVFEQTYPKAATIAREIFALVIEQLGGMVNECELLYLALHVQRVTGEAGRVGRSAG</sequence>
<dbReference type="Pfam" id="PF00874">
    <property type="entry name" value="PRD"/>
    <property type="match status" value="1"/>
</dbReference>
<dbReference type="EMBL" id="AZFJ01000016">
    <property type="protein sequence ID" value="KRL87708.1"/>
    <property type="molecule type" value="Genomic_DNA"/>
</dbReference>
<dbReference type="SUPFAM" id="SSF63520">
    <property type="entry name" value="PTS-regulatory domain, PRD"/>
    <property type="match status" value="1"/>
</dbReference>